<evidence type="ECO:0000256" key="1">
    <source>
        <dbReference type="ARBA" id="ARBA00023118"/>
    </source>
</evidence>
<evidence type="ECO:0000313" key="3">
    <source>
        <dbReference type="Proteomes" id="UP000006427"/>
    </source>
</evidence>
<dbReference type="AlphaFoldDB" id="D2Z4I9"/>
<sequence length="236" mass="25274">MATVFDVTSPMAMFRKPYTTTSSVSYAFPPPTAVAGLISAISGISNGSDKSGCGAQYWKDLSGTSIAVGIRGKVSWMSQALNMWNVKNPGKNAHIQVKHQFVARPRYRIYVSGGIEDRLDGYLKRGAFVYTPCLGTAYALADLEYVGRFGSASPDGGPLALDTIVPWTDGMTVDVLSSGGAFKERVPLQFDVGRGLVRACSVIYSPAGDGKVVVKERGELDVSLCGEDLVAWFPAW</sequence>
<reference evidence="2 3" key="1">
    <citation type="journal article" date="2010" name="Stand. Genomic Sci.">
        <title>Permanent draft genome sequence of Dethiosulfovibrio peptidovorans type strain (SEBR 4207).</title>
        <authorList>
            <person name="Labutti K."/>
            <person name="Mayilraj S."/>
            <person name="Clum A."/>
            <person name="Lucas S."/>
            <person name="Glavina Del Rio T."/>
            <person name="Nolan M."/>
            <person name="Tice H."/>
            <person name="Cheng J.F."/>
            <person name="Pitluck S."/>
            <person name="Liolios K."/>
            <person name="Ivanova N."/>
            <person name="Mavromatis K."/>
            <person name="Mikhailova N."/>
            <person name="Pati A."/>
            <person name="Goodwin L."/>
            <person name="Chen A."/>
            <person name="Palaniappan K."/>
            <person name="Land M."/>
            <person name="Hauser L."/>
            <person name="Chang Y.J."/>
            <person name="Jeffries C.D."/>
            <person name="Rohde M."/>
            <person name="Spring S."/>
            <person name="Goker M."/>
            <person name="Woyke T."/>
            <person name="Bristow J."/>
            <person name="Eisen J.A."/>
            <person name="Markowitz V."/>
            <person name="Hugenholtz P."/>
            <person name="Kyrpides N.C."/>
            <person name="Klenk H.P."/>
            <person name="Lapidus A."/>
        </authorList>
    </citation>
    <scope>NUCLEOTIDE SEQUENCE [LARGE SCALE GENOMIC DNA]</scope>
    <source>
        <strain evidence="2 3">DSM 11002</strain>
    </source>
</reference>
<dbReference type="EMBL" id="ABTR02000001">
    <property type="protein sequence ID" value="EFC90518.1"/>
    <property type="molecule type" value="Genomic_DNA"/>
</dbReference>
<dbReference type="Pfam" id="PF09704">
    <property type="entry name" value="Cas_Cas5d"/>
    <property type="match status" value="1"/>
</dbReference>
<gene>
    <name evidence="2" type="ORF">Dpep_0488</name>
</gene>
<dbReference type="GO" id="GO:0043571">
    <property type="term" value="P:maintenance of CRISPR repeat elements"/>
    <property type="evidence" value="ECO:0007669"/>
    <property type="project" value="InterPro"/>
</dbReference>
<protein>
    <submittedName>
        <fullName evidence="2">CRISPR-associated protein Cas5, Hmari subtype</fullName>
    </submittedName>
</protein>
<dbReference type="GO" id="GO:0051607">
    <property type="term" value="P:defense response to virus"/>
    <property type="evidence" value="ECO:0007669"/>
    <property type="project" value="UniProtKB-KW"/>
</dbReference>
<dbReference type="InterPro" id="IPR021124">
    <property type="entry name" value="CRISPR-assoc_prot_Cas5"/>
</dbReference>
<dbReference type="Proteomes" id="UP000006427">
    <property type="component" value="Unassembled WGS sequence"/>
</dbReference>
<dbReference type="InterPro" id="IPR013422">
    <property type="entry name" value="CRISPR-assoc_prot_Cas5_N"/>
</dbReference>
<name>D2Z4I9_9BACT</name>
<dbReference type="Gene3D" id="3.30.70.2660">
    <property type="match status" value="1"/>
</dbReference>
<organism evidence="2 3">
    <name type="scientific">Dethiosulfovibrio peptidovorans DSM 11002</name>
    <dbReference type="NCBI Taxonomy" id="469381"/>
    <lineage>
        <taxon>Bacteria</taxon>
        <taxon>Thermotogati</taxon>
        <taxon>Synergistota</taxon>
        <taxon>Synergistia</taxon>
        <taxon>Synergistales</taxon>
        <taxon>Dethiosulfovibrionaceae</taxon>
        <taxon>Dethiosulfovibrio</taxon>
    </lineage>
</organism>
<dbReference type="STRING" id="469381.Dpep_0488"/>
<accession>D2Z4I9</accession>
<dbReference type="PaxDb" id="469381-Dpep_0488"/>
<dbReference type="RefSeq" id="WP_005659292.1">
    <property type="nucleotide sequence ID" value="NZ_ABTR02000001.1"/>
</dbReference>
<proteinExistence type="predicted"/>
<dbReference type="OrthoDB" id="1805474at2"/>
<evidence type="ECO:0000313" key="2">
    <source>
        <dbReference type="EMBL" id="EFC90518.1"/>
    </source>
</evidence>
<keyword evidence="3" id="KW-1185">Reference proteome</keyword>
<dbReference type="NCBIfam" id="TIGR02593">
    <property type="entry name" value="CRISPR_cas5"/>
    <property type="match status" value="1"/>
</dbReference>
<comment type="caution">
    <text evidence="2">The sequence shown here is derived from an EMBL/GenBank/DDBJ whole genome shotgun (WGS) entry which is preliminary data.</text>
</comment>
<dbReference type="eggNOG" id="COG1688">
    <property type="taxonomic scope" value="Bacteria"/>
</dbReference>
<keyword evidence="1" id="KW-0051">Antiviral defense</keyword>